<dbReference type="EMBL" id="FPKU01000003">
    <property type="protein sequence ID" value="SFZ86413.1"/>
    <property type="molecule type" value="Genomic_DNA"/>
</dbReference>
<feature type="chain" id="PRO_5009678554" evidence="1">
    <location>
        <begin position="23"/>
        <end position="418"/>
    </location>
</feature>
<protein>
    <submittedName>
        <fullName evidence="2">Uncharacterized protein</fullName>
    </submittedName>
</protein>
<evidence type="ECO:0000313" key="3">
    <source>
        <dbReference type="Proteomes" id="UP000183447"/>
    </source>
</evidence>
<gene>
    <name evidence="2" type="ORF">SAMN02983003_3593</name>
</gene>
<dbReference type="RefSeq" id="WP_072345950.1">
    <property type="nucleotide sequence ID" value="NZ_FPKU01000003.1"/>
</dbReference>
<dbReference type="OrthoDB" id="7948019at2"/>
<name>A0A1K2I206_9HYPH</name>
<sequence>MNVARSLAALGLLLGLSPAALAAPLDDYIVMKAAEKINLACGGLKYFEHERTLAAAADYLGQTSQNRLSLDGRLTEPDYNAWLAEQTAKVDAAVAAAGCTQAAYAYLLPAKARAAEEIYRDLALAFHFAQMPEGSLERLKIDNQQVLASQGFEAYLRQLYGEGFDTFAARQREIASSELPAANPFGQGGFGLGTTLGTMITDPDAMMKNSSLRMEGGDALRKVHFEVAAEASGLLVRPFVVGDRTLAQLVHPAGAEPPLTIVEGPSYLLFDPEPDNDTQADRVELSSATGLSPDGGLRVMFFGDAALAHLTNATVRLYARTTPLPSAVSSWEMFDREDWRAGTTMFEGVRSSATCLGAPCFDFPPEATEALTAFTQGDYAELFVSPRPADDRDFFQARYRPGKFSNYYTWLVRKGTGS</sequence>
<proteinExistence type="predicted"/>
<dbReference type="AlphaFoldDB" id="A0A1K2I206"/>
<dbReference type="STRING" id="665118.SAMN02983003_3593"/>
<accession>A0A1K2I206</accession>
<feature type="signal peptide" evidence="1">
    <location>
        <begin position="1"/>
        <end position="22"/>
    </location>
</feature>
<reference evidence="2 3" key="1">
    <citation type="submission" date="2016-11" db="EMBL/GenBank/DDBJ databases">
        <authorList>
            <person name="Jaros S."/>
            <person name="Januszkiewicz K."/>
            <person name="Wedrychowicz H."/>
        </authorList>
    </citation>
    <scope>NUCLEOTIDE SEQUENCE [LARGE SCALE GENOMIC DNA]</scope>
    <source>
        <strain evidence="2 3">ATCC 23634</strain>
    </source>
</reference>
<keyword evidence="3" id="KW-1185">Reference proteome</keyword>
<dbReference type="Proteomes" id="UP000183447">
    <property type="component" value="Unassembled WGS sequence"/>
</dbReference>
<organism evidence="2 3">
    <name type="scientific">Devosia enhydra</name>
    <dbReference type="NCBI Taxonomy" id="665118"/>
    <lineage>
        <taxon>Bacteria</taxon>
        <taxon>Pseudomonadati</taxon>
        <taxon>Pseudomonadota</taxon>
        <taxon>Alphaproteobacteria</taxon>
        <taxon>Hyphomicrobiales</taxon>
        <taxon>Devosiaceae</taxon>
        <taxon>Devosia</taxon>
    </lineage>
</organism>
<keyword evidence="1" id="KW-0732">Signal</keyword>
<evidence type="ECO:0000313" key="2">
    <source>
        <dbReference type="EMBL" id="SFZ86413.1"/>
    </source>
</evidence>
<evidence type="ECO:0000256" key="1">
    <source>
        <dbReference type="SAM" id="SignalP"/>
    </source>
</evidence>